<dbReference type="GO" id="GO:0016874">
    <property type="term" value="F:ligase activity"/>
    <property type="evidence" value="ECO:0007669"/>
    <property type="project" value="UniProtKB-KW"/>
</dbReference>
<dbReference type="PANTHER" id="PTHR43859">
    <property type="entry name" value="ACYL-ACTIVATING ENZYME"/>
    <property type="match status" value="1"/>
</dbReference>
<protein>
    <submittedName>
        <fullName evidence="7">Uncharacterized protein</fullName>
    </submittedName>
</protein>
<dbReference type="GO" id="GO:0006631">
    <property type="term" value="P:fatty acid metabolic process"/>
    <property type="evidence" value="ECO:0007669"/>
    <property type="project" value="UniProtKB-KW"/>
</dbReference>
<feature type="domain" description="AMP-binding enzyme C-terminal" evidence="6">
    <location>
        <begin position="470"/>
        <end position="549"/>
    </location>
</feature>
<evidence type="ECO:0000259" key="5">
    <source>
        <dbReference type="Pfam" id="PF00501"/>
    </source>
</evidence>
<comment type="similarity">
    <text evidence="1">Belongs to the ATP-dependent AMP-binding enzyme family.</text>
</comment>
<evidence type="ECO:0000313" key="8">
    <source>
        <dbReference type="Proteomes" id="UP000726737"/>
    </source>
</evidence>
<keyword evidence="4" id="KW-0443">Lipid metabolism</keyword>
<sequence>MASNSNAVAKGRLQHIKDTMGVPISDIAPHRVKPSSSAANRSELNPVHFLARSATVYPSKVAVIHDERRYTYKELNRRSVAFAYSLKEQLGVQRGDRVAIIAPNIPAMLEAHFAIPAARAIICAINTRLAPAEVEYILNHSGATVVLCDQEFKHLVEHSKLPKVFIDDSGLPTDPYEQFLAKGYSKADTLGWSGLDQSDNEDDAISLCYTSGTTGKPKGVLYTYRGVYLAALGNAIEAQLSLDSVHLFLVPLFHANSWMFPFAVTAIAATHVMIRKIDYNQIWDLVLKENVTHMNGAPTIMIQVVHHPKAIKLAKPITCTVAGSAPTSTLIAQMKELNMDICHVYGLTETYGPITKSYPQPDWSGYTPEQLAAKFARQGHVYLVSDDVRVVDGEMRDVAWNGMEVGEIVFRGNLVMKGYHNDAEATTKAFHGGWFHSGDLAVRHPDGYISIQDRSKDIIISGGENISTLEVESCISQHPSVLEVAVVAAPSKRWGETPKGFVILKPGLPKEKLVNGPMLIAFCKERMAGFKCPSMIEIVKELPKTSTGKLQKFILREQEWKEHTKRVN</sequence>
<dbReference type="Proteomes" id="UP000726737">
    <property type="component" value="Unassembled WGS sequence"/>
</dbReference>
<dbReference type="InterPro" id="IPR000873">
    <property type="entry name" value="AMP-dep_synth/lig_dom"/>
</dbReference>
<dbReference type="Pfam" id="PF00501">
    <property type="entry name" value="AMP-binding"/>
    <property type="match status" value="1"/>
</dbReference>
<proteinExistence type="inferred from homology"/>
<dbReference type="InterPro" id="IPR025110">
    <property type="entry name" value="AMP-bd_C"/>
</dbReference>
<dbReference type="PROSITE" id="PS00455">
    <property type="entry name" value="AMP_BINDING"/>
    <property type="match status" value="1"/>
</dbReference>
<feature type="domain" description="AMP-dependent synthetase/ligase" evidence="5">
    <location>
        <begin position="51"/>
        <end position="420"/>
    </location>
</feature>
<accession>A0A9P6TZX4</accession>
<gene>
    <name evidence="7" type="ORF">BG011_006188</name>
</gene>
<keyword evidence="8" id="KW-1185">Reference proteome</keyword>
<dbReference type="PANTHER" id="PTHR43859:SF4">
    <property type="entry name" value="BUTANOATE--COA LIGASE AAE1-RELATED"/>
    <property type="match status" value="1"/>
</dbReference>
<evidence type="ECO:0000259" key="6">
    <source>
        <dbReference type="Pfam" id="PF13193"/>
    </source>
</evidence>
<dbReference type="InterPro" id="IPR020845">
    <property type="entry name" value="AMP-binding_CS"/>
</dbReference>
<comment type="caution">
    <text evidence="7">The sequence shown here is derived from an EMBL/GenBank/DDBJ whole genome shotgun (WGS) entry which is preliminary data.</text>
</comment>
<dbReference type="SUPFAM" id="SSF56801">
    <property type="entry name" value="Acetyl-CoA synthetase-like"/>
    <property type="match status" value="1"/>
</dbReference>
<organism evidence="7 8">
    <name type="scientific">Mortierella polycephala</name>
    <dbReference type="NCBI Taxonomy" id="41804"/>
    <lineage>
        <taxon>Eukaryota</taxon>
        <taxon>Fungi</taxon>
        <taxon>Fungi incertae sedis</taxon>
        <taxon>Mucoromycota</taxon>
        <taxon>Mortierellomycotina</taxon>
        <taxon>Mortierellomycetes</taxon>
        <taxon>Mortierellales</taxon>
        <taxon>Mortierellaceae</taxon>
        <taxon>Mortierella</taxon>
    </lineage>
</organism>
<evidence type="ECO:0000256" key="3">
    <source>
        <dbReference type="ARBA" id="ARBA00022832"/>
    </source>
</evidence>
<evidence type="ECO:0000256" key="4">
    <source>
        <dbReference type="ARBA" id="ARBA00023098"/>
    </source>
</evidence>
<evidence type="ECO:0000256" key="1">
    <source>
        <dbReference type="ARBA" id="ARBA00006432"/>
    </source>
</evidence>
<keyword evidence="3" id="KW-0276">Fatty acid metabolism</keyword>
<dbReference type="Gene3D" id="3.30.300.30">
    <property type="match status" value="1"/>
</dbReference>
<dbReference type="InterPro" id="IPR042099">
    <property type="entry name" value="ANL_N_sf"/>
</dbReference>
<name>A0A9P6TZX4_9FUNG</name>
<reference evidence="7" key="1">
    <citation type="journal article" date="2020" name="Fungal Divers.">
        <title>Resolving the Mortierellaceae phylogeny through synthesis of multi-gene phylogenetics and phylogenomics.</title>
        <authorList>
            <person name="Vandepol N."/>
            <person name="Liber J."/>
            <person name="Desiro A."/>
            <person name="Na H."/>
            <person name="Kennedy M."/>
            <person name="Barry K."/>
            <person name="Grigoriev I.V."/>
            <person name="Miller A.N."/>
            <person name="O'Donnell K."/>
            <person name="Stajich J.E."/>
            <person name="Bonito G."/>
        </authorList>
    </citation>
    <scope>NUCLEOTIDE SEQUENCE</scope>
    <source>
        <strain evidence="7">KOD948</strain>
    </source>
</reference>
<keyword evidence="2" id="KW-0436">Ligase</keyword>
<evidence type="ECO:0000256" key="2">
    <source>
        <dbReference type="ARBA" id="ARBA00022598"/>
    </source>
</evidence>
<dbReference type="OrthoDB" id="10253115at2759"/>
<dbReference type="EMBL" id="JAAAJA010000440">
    <property type="protein sequence ID" value="KAG0253755.1"/>
    <property type="molecule type" value="Genomic_DNA"/>
</dbReference>
<dbReference type="InterPro" id="IPR045851">
    <property type="entry name" value="AMP-bd_C_sf"/>
</dbReference>
<evidence type="ECO:0000313" key="7">
    <source>
        <dbReference type="EMBL" id="KAG0253755.1"/>
    </source>
</evidence>
<dbReference type="Gene3D" id="3.40.50.12780">
    <property type="entry name" value="N-terminal domain of ligase-like"/>
    <property type="match status" value="1"/>
</dbReference>
<dbReference type="AlphaFoldDB" id="A0A9P6TZX4"/>
<dbReference type="FunFam" id="3.30.300.30:FF:000008">
    <property type="entry name" value="2,3-dihydroxybenzoate-AMP ligase"/>
    <property type="match status" value="1"/>
</dbReference>
<dbReference type="Pfam" id="PF13193">
    <property type="entry name" value="AMP-binding_C"/>
    <property type="match status" value="1"/>
</dbReference>